<sequence>MKKLLLLFFILMFYLGCSPSQKDVLFANASDEQIIEWGKQYVVNSIEDNLKEGENYKIMEWILVEKKTSIPIEVWQMDNTYKQDSISGCLNLLDTRGIFDELTFIGEGDSAFVAIAVAYNINKEGNDSFLEKTFTLDKSGKVVNCSDYLSPSQKRKQIEENFLKALEQIDIVQLTKEGAAMAGRDTSGITSVTVNGRKYYE</sequence>
<protein>
    <submittedName>
        <fullName evidence="2">Uncharacterized protein</fullName>
    </submittedName>
</protein>
<keyword evidence="1" id="KW-0732">Signal</keyword>
<dbReference type="EMBL" id="QSPV01000006">
    <property type="protein sequence ID" value="RGJ93994.1"/>
    <property type="molecule type" value="Genomic_DNA"/>
</dbReference>
<comment type="caution">
    <text evidence="2">The sequence shown here is derived from an EMBL/GenBank/DDBJ whole genome shotgun (WGS) entry which is preliminary data.</text>
</comment>
<dbReference type="AlphaFoldDB" id="A0A8B2YSX3"/>
<evidence type="ECO:0000313" key="2">
    <source>
        <dbReference type="EMBL" id="RGJ93994.1"/>
    </source>
</evidence>
<feature type="signal peptide" evidence="1">
    <location>
        <begin position="1"/>
        <end position="22"/>
    </location>
</feature>
<accession>A0A8B2YSX3</accession>
<dbReference type="RefSeq" id="WP_117689050.1">
    <property type="nucleotide sequence ID" value="NZ_JAQENE010000049.1"/>
</dbReference>
<evidence type="ECO:0000256" key="1">
    <source>
        <dbReference type="SAM" id="SignalP"/>
    </source>
</evidence>
<organism evidence="2 3">
    <name type="scientific">Bacteroides uniformis</name>
    <dbReference type="NCBI Taxonomy" id="820"/>
    <lineage>
        <taxon>Bacteria</taxon>
        <taxon>Pseudomonadati</taxon>
        <taxon>Bacteroidota</taxon>
        <taxon>Bacteroidia</taxon>
        <taxon>Bacteroidales</taxon>
        <taxon>Bacteroidaceae</taxon>
        <taxon>Bacteroides</taxon>
    </lineage>
</organism>
<proteinExistence type="predicted"/>
<feature type="chain" id="PRO_5032981266" evidence="1">
    <location>
        <begin position="23"/>
        <end position="201"/>
    </location>
</feature>
<name>A0A8B2YSX3_BACUN</name>
<gene>
    <name evidence="2" type="ORF">DXD40_09235</name>
</gene>
<dbReference type="Proteomes" id="UP000260844">
    <property type="component" value="Unassembled WGS sequence"/>
</dbReference>
<reference evidence="2 3" key="1">
    <citation type="submission" date="2018-08" db="EMBL/GenBank/DDBJ databases">
        <title>A genome reference for cultivated species of the human gut microbiota.</title>
        <authorList>
            <person name="Zou Y."/>
            <person name="Xue W."/>
            <person name="Luo G."/>
        </authorList>
    </citation>
    <scope>NUCLEOTIDE SEQUENCE [LARGE SCALE GENOMIC DNA]</scope>
    <source>
        <strain evidence="2 3">TM04-30</strain>
    </source>
</reference>
<evidence type="ECO:0000313" key="3">
    <source>
        <dbReference type="Proteomes" id="UP000260844"/>
    </source>
</evidence>